<evidence type="ECO:0000313" key="2">
    <source>
        <dbReference type="EMBL" id="KON62893.1"/>
    </source>
</evidence>
<dbReference type="RefSeq" id="WP_152927807.1">
    <property type="nucleotide sequence ID" value="NZ_LHUQ01000056.1"/>
</dbReference>
<keyword evidence="1" id="KW-0732">Signal</keyword>
<dbReference type="Proteomes" id="UP000037566">
    <property type="component" value="Unassembled WGS sequence"/>
</dbReference>
<organism evidence="2 3">
    <name type="scientific">Komagataeibacter europaeus</name>
    <name type="common">Gluconacetobacter europaeus</name>
    <dbReference type="NCBI Taxonomy" id="33995"/>
    <lineage>
        <taxon>Bacteria</taxon>
        <taxon>Pseudomonadati</taxon>
        <taxon>Pseudomonadota</taxon>
        <taxon>Alphaproteobacteria</taxon>
        <taxon>Acetobacterales</taxon>
        <taxon>Acetobacteraceae</taxon>
        <taxon>Komagataeibacter</taxon>
    </lineage>
</organism>
<feature type="signal peptide" evidence="1">
    <location>
        <begin position="1"/>
        <end position="32"/>
    </location>
</feature>
<dbReference type="OrthoDB" id="7288333at2"/>
<keyword evidence="3" id="KW-1185">Reference proteome</keyword>
<protein>
    <submittedName>
        <fullName evidence="2">Uncharacterized protein</fullName>
    </submittedName>
</protein>
<evidence type="ECO:0000256" key="1">
    <source>
        <dbReference type="SAM" id="SignalP"/>
    </source>
</evidence>
<accession>A0A0M0ECD1</accession>
<comment type="caution">
    <text evidence="2">The sequence shown here is derived from an EMBL/GenBank/DDBJ whole genome shotgun (WGS) entry which is preliminary data.</text>
</comment>
<dbReference type="AlphaFoldDB" id="A0A0M0ECD1"/>
<name>A0A0M0ECD1_KOMEU</name>
<proteinExistence type="predicted"/>
<dbReference type="STRING" id="33995.KOEU_36020"/>
<dbReference type="PATRIC" id="fig|33995.3.peg.3995"/>
<sequence>MTRTAHYTSRLAAALLRAFLLAGTTLIPDAYADPDVVPREFGNCMVGPSHNDFDAVIVFCGESKTEPSIVIGTMIDNGRPKKTRVPTLIYYDPHFKDINKEVTFDFGSYHHIRGWVTKPPGAWFINDGHFSRWAPALQALMSTQTFSATSDSGTDTVDLTGFSQAFQYFASEYKRIHNQPFPAWH</sequence>
<evidence type="ECO:0000313" key="3">
    <source>
        <dbReference type="Proteomes" id="UP000037566"/>
    </source>
</evidence>
<reference evidence="2" key="1">
    <citation type="submission" date="2015-08" db="EMBL/GenBank/DDBJ databases">
        <title>Draft genome sequence of Komagataeibacter europaeus CECT 8546 a cellulose producer strain from vinegar produced by the traditional method.</title>
        <authorList>
            <person name="Poehlein A."/>
            <person name="Valera M.J."/>
            <person name="Haack F.S."/>
            <person name="Mas A."/>
            <person name="Daniel R."/>
            <person name="Streit W.R."/>
            <person name="Mateo E."/>
        </authorList>
    </citation>
    <scope>NUCLEOTIDE SEQUENCE [LARGE SCALE GENOMIC DNA]</scope>
    <source>
        <strain evidence="2">CECT 8546</strain>
    </source>
</reference>
<feature type="chain" id="PRO_5005597908" evidence="1">
    <location>
        <begin position="33"/>
        <end position="185"/>
    </location>
</feature>
<gene>
    <name evidence="2" type="ORF">KOEU_36020</name>
</gene>
<dbReference type="EMBL" id="LHUQ01000056">
    <property type="protein sequence ID" value="KON62893.1"/>
    <property type="molecule type" value="Genomic_DNA"/>
</dbReference>